<dbReference type="Proteomes" id="UP001497535">
    <property type="component" value="Unassembled WGS sequence"/>
</dbReference>
<name>A0ACB0ZGA7_MELEN</name>
<proteinExistence type="predicted"/>
<dbReference type="EMBL" id="CAVMJV010000032">
    <property type="protein sequence ID" value="CAK5077423.1"/>
    <property type="molecule type" value="Genomic_DNA"/>
</dbReference>
<evidence type="ECO:0000313" key="2">
    <source>
        <dbReference type="Proteomes" id="UP001497535"/>
    </source>
</evidence>
<protein>
    <submittedName>
        <fullName evidence="1">Uncharacterized protein</fullName>
    </submittedName>
</protein>
<comment type="caution">
    <text evidence="1">The sequence shown here is derived from an EMBL/GenBank/DDBJ whole genome shotgun (WGS) entry which is preliminary data.</text>
</comment>
<organism evidence="1 2">
    <name type="scientific">Meloidogyne enterolobii</name>
    <name type="common">Root-knot nematode worm</name>
    <name type="synonym">Meloidogyne mayaguensis</name>
    <dbReference type="NCBI Taxonomy" id="390850"/>
    <lineage>
        <taxon>Eukaryota</taxon>
        <taxon>Metazoa</taxon>
        <taxon>Ecdysozoa</taxon>
        <taxon>Nematoda</taxon>
        <taxon>Chromadorea</taxon>
        <taxon>Rhabditida</taxon>
        <taxon>Tylenchina</taxon>
        <taxon>Tylenchomorpha</taxon>
        <taxon>Tylenchoidea</taxon>
        <taxon>Meloidogynidae</taxon>
        <taxon>Meloidogyninae</taxon>
        <taxon>Meloidogyne</taxon>
    </lineage>
</organism>
<sequence>MSKFLTVTLKRKTFSQGRAFAFVLYLNTDWAVEDGGDLCLYNCDQTTKFPEKIIKRIRPIENSFSLFRVQNNSWHSVSEVLSEGKERLSLNGWFHYPEDVEVLFVGDSPVQEEPILRTKPSMDTTLSEVTSWLNNNYVSPGQHKNIKRIFAHKSQLSLRHFLNTDKYNSALQELETASFTCIGPPNKKNVWRLVESQLEENSHLKSLLRVFRSEAITLLLTQWTGLHLHEIRKGGAINEGNNGEGEGDEVTTTTSDNGPPLKKPKINSKEEINRGLVKVFFCINIFGEIYLKF</sequence>
<reference evidence="1" key="1">
    <citation type="submission" date="2023-11" db="EMBL/GenBank/DDBJ databases">
        <authorList>
            <person name="Poullet M."/>
        </authorList>
    </citation>
    <scope>NUCLEOTIDE SEQUENCE</scope>
    <source>
        <strain evidence="1">E1834</strain>
    </source>
</reference>
<accession>A0ACB0ZGA7</accession>
<gene>
    <name evidence="1" type="ORF">MENTE1834_LOCUS24341</name>
</gene>
<evidence type="ECO:0000313" key="1">
    <source>
        <dbReference type="EMBL" id="CAK5077423.1"/>
    </source>
</evidence>
<keyword evidence="2" id="KW-1185">Reference proteome</keyword>